<evidence type="ECO:0000313" key="2">
    <source>
        <dbReference type="EMBL" id="KAG5600952.1"/>
    </source>
</evidence>
<keyword evidence="3" id="KW-1185">Reference proteome</keyword>
<sequence length="103" mass="11297">MRSPKILKNKNYITKGDLLFDQATKPVDSPAETPPPANFNSTDPSPAATSTASALRLLAKPTTQKKQKKVRRPDNGSKTLSELKLQVTLCSYEIIDLILFLGI</sequence>
<dbReference type="EMBL" id="JACXVP010000006">
    <property type="protein sequence ID" value="KAG5600952.1"/>
    <property type="molecule type" value="Genomic_DNA"/>
</dbReference>
<feature type="compositionally biased region" description="Low complexity" evidence="1">
    <location>
        <begin position="41"/>
        <end position="54"/>
    </location>
</feature>
<dbReference type="Proteomes" id="UP000824120">
    <property type="component" value="Chromosome 6"/>
</dbReference>
<evidence type="ECO:0000313" key="3">
    <source>
        <dbReference type="Proteomes" id="UP000824120"/>
    </source>
</evidence>
<dbReference type="AlphaFoldDB" id="A0A9J5YMM3"/>
<proteinExistence type="predicted"/>
<accession>A0A9J5YMM3</accession>
<evidence type="ECO:0000256" key="1">
    <source>
        <dbReference type="SAM" id="MobiDB-lite"/>
    </source>
</evidence>
<name>A0A9J5YMM3_SOLCO</name>
<protein>
    <submittedName>
        <fullName evidence="2">Uncharacterized protein</fullName>
    </submittedName>
</protein>
<comment type="caution">
    <text evidence="2">The sequence shown here is derived from an EMBL/GenBank/DDBJ whole genome shotgun (WGS) entry which is preliminary data.</text>
</comment>
<organism evidence="2 3">
    <name type="scientific">Solanum commersonii</name>
    <name type="common">Commerson's wild potato</name>
    <name type="synonym">Commerson's nightshade</name>
    <dbReference type="NCBI Taxonomy" id="4109"/>
    <lineage>
        <taxon>Eukaryota</taxon>
        <taxon>Viridiplantae</taxon>
        <taxon>Streptophyta</taxon>
        <taxon>Embryophyta</taxon>
        <taxon>Tracheophyta</taxon>
        <taxon>Spermatophyta</taxon>
        <taxon>Magnoliopsida</taxon>
        <taxon>eudicotyledons</taxon>
        <taxon>Gunneridae</taxon>
        <taxon>Pentapetalae</taxon>
        <taxon>asterids</taxon>
        <taxon>lamiids</taxon>
        <taxon>Solanales</taxon>
        <taxon>Solanaceae</taxon>
        <taxon>Solanoideae</taxon>
        <taxon>Solaneae</taxon>
        <taxon>Solanum</taxon>
    </lineage>
</organism>
<gene>
    <name evidence="2" type="ORF">H5410_032322</name>
</gene>
<feature type="region of interest" description="Disordered" evidence="1">
    <location>
        <begin position="23"/>
        <end position="78"/>
    </location>
</feature>
<reference evidence="2 3" key="1">
    <citation type="submission" date="2020-09" db="EMBL/GenBank/DDBJ databases">
        <title>De no assembly of potato wild relative species, Solanum commersonii.</title>
        <authorList>
            <person name="Cho K."/>
        </authorList>
    </citation>
    <scope>NUCLEOTIDE SEQUENCE [LARGE SCALE GENOMIC DNA]</scope>
    <source>
        <strain evidence="2">LZ3.2</strain>
        <tissue evidence="2">Leaf</tissue>
    </source>
</reference>